<organism evidence="2">
    <name type="scientific">uncultured marine phage</name>
    <dbReference type="NCBI Taxonomy" id="707152"/>
    <lineage>
        <taxon>Viruses</taxon>
        <taxon>environmental samples</taxon>
    </lineage>
</organism>
<keyword evidence="1" id="KW-0812">Transmembrane</keyword>
<proteinExistence type="predicted"/>
<keyword evidence="1" id="KW-1133">Transmembrane helix</keyword>
<feature type="transmembrane region" description="Helical" evidence="1">
    <location>
        <begin position="6"/>
        <end position="25"/>
    </location>
</feature>
<dbReference type="EMBL" id="OU342829">
    <property type="protein sequence ID" value="CAG7581682.1"/>
    <property type="molecule type" value="Genomic_DNA"/>
</dbReference>
<protein>
    <submittedName>
        <fullName evidence="2">Uncharacterized protein</fullName>
    </submittedName>
</protein>
<feature type="transmembrane region" description="Helical" evidence="1">
    <location>
        <begin position="37"/>
        <end position="58"/>
    </location>
</feature>
<keyword evidence="1" id="KW-0472">Membrane</keyword>
<evidence type="ECO:0000313" key="2">
    <source>
        <dbReference type="EMBL" id="CAG7581682.1"/>
    </source>
</evidence>
<gene>
    <name evidence="2" type="ORF">SLAVMIC_00973</name>
</gene>
<name>A0A8D9CAY8_9VIRU</name>
<sequence>MYGPMLFITILIISVMLVMIYRSIISLKNTKDTDMKIVHGGVILIYTLLIGMNLYFALTLTHI</sequence>
<reference evidence="2" key="1">
    <citation type="submission" date="2021-06" db="EMBL/GenBank/DDBJ databases">
        <authorList>
            <person name="Gannon L."/>
            <person name="Redgwell R T."/>
            <person name="Michniewski S."/>
            <person name="Harrison D C."/>
            <person name="Millard A."/>
        </authorList>
    </citation>
    <scope>NUCLEOTIDE SEQUENCE</scope>
</reference>
<accession>A0A8D9CAY8</accession>
<evidence type="ECO:0000256" key="1">
    <source>
        <dbReference type="SAM" id="Phobius"/>
    </source>
</evidence>